<comment type="caution">
    <text evidence="3">The sequence shown here is derived from an EMBL/GenBank/DDBJ whole genome shotgun (WGS) entry which is preliminary data.</text>
</comment>
<feature type="compositionally biased region" description="Gly residues" evidence="1">
    <location>
        <begin position="12"/>
        <end position="26"/>
    </location>
</feature>
<evidence type="ECO:0000313" key="3">
    <source>
        <dbReference type="EMBL" id="RHC45732.1"/>
    </source>
</evidence>
<protein>
    <submittedName>
        <fullName evidence="3">Doubled motif LPXTG anchor domain-containing protein</fullName>
    </submittedName>
</protein>
<reference evidence="3 4" key="1">
    <citation type="submission" date="2018-08" db="EMBL/GenBank/DDBJ databases">
        <title>A genome reference for cultivated species of the human gut microbiota.</title>
        <authorList>
            <person name="Zou Y."/>
            <person name="Xue W."/>
            <person name="Luo G."/>
        </authorList>
    </citation>
    <scope>NUCLEOTIDE SEQUENCE [LARGE SCALE GENOMIC DNA]</scope>
    <source>
        <strain evidence="3 4">AM35-14</strain>
    </source>
</reference>
<feature type="region of interest" description="Disordered" evidence="1">
    <location>
        <begin position="1"/>
        <end position="45"/>
    </location>
</feature>
<evidence type="ECO:0000256" key="1">
    <source>
        <dbReference type="SAM" id="MobiDB-lite"/>
    </source>
</evidence>
<dbReference type="AlphaFoldDB" id="A0A414AEK4"/>
<gene>
    <name evidence="3" type="ORF">DW839_32095</name>
</gene>
<name>A0A414AEK4_9FIRM</name>
<feature type="compositionally biased region" description="Pro residues" evidence="1">
    <location>
        <begin position="1"/>
        <end position="11"/>
    </location>
</feature>
<proteinExistence type="predicted"/>
<feature type="non-terminal residue" evidence="3">
    <location>
        <position position="1"/>
    </location>
</feature>
<dbReference type="EMBL" id="QSHZ01000071">
    <property type="protein sequence ID" value="RHC45732.1"/>
    <property type="molecule type" value="Genomic_DNA"/>
</dbReference>
<dbReference type="NCBIfam" id="NF033073">
    <property type="entry name" value="LPXTG_double"/>
    <property type="match status" value="1"/>
</dbReference>
<dbReference type="Proteomes" id="UP000283975">
    <property type="component" value="Unassembled WGS sequence"/>
</dbReference>
<sequence length="104" mass="10356">PSHPPTPPTPPSGGGTSGGGGGGTTPGGHRATPDTNGPGVTIEPEAVPLAPLPEGVTIEPGEVPLAPLPKTGQNPMAQWVCLMSGLMLGLYGFLGRKRGDDNEK</sequence>
<feature type="transmembrane region" description="Helical" evidence="2">
    <location>
        <begin position="76"/>
        <end position="94"/>
    </location>
</feature>
<accession>A0A414AEK4</accession>
<organism evidence="3 4">
    <name type="scientific">Enterocloster bolteae</name>
    <dbReference type="NCBI Taxonomy" id="208479"/>
    <lineage>
        <taxon>Bacteria</taxon>
        <taxon>Bacillati</taxon>
        <taxon>Bacillota</taxon>
        <taxon>Clostridia</taxon>
        <taxon>Lachnospirales</taxon>
        <taxon>Lachnospiraceae</taxon>
        <taxon>Enterocloster</taxon>
    </lineage>
</organism>
<keyword evidence="2" id="KW-1133">Transmembrane helix</keyword>
<evidence type="ECO:0000256" key="2">
    <source>
        <dbReference type="SAM" id="Phobius"/>
    </source>
</evidence>
<keyword evidence="2" id="KW-0812">Transmembrane</keyword>
<keyword evidence="2" id="KW-0472">Membrane</keyword>
<evidence type="ECO:0000313" key="4">
    <source>
        <dbReference type="Proteomes" id="UP000283975"/>
    </source>
</evidence>